<dbReference type="AlphaFoldDB" id="D2QX56"/>
<dbReference type="HOGENOM" id="CLU_422657_0_0_0"/>
<name>D2QX56_PIRSD</name>
<accession>D2QX56</accession>
<keyword evidence="7" id="KW-1185">Reference proteome</keyword>
<dbReference type="PANTHER" id="PTHR22939:SF129">
    <property type="entry name" value="SERINE PROTEASE HTRA2, MITOCHONDRIAL"/>
    <property type="match status" value="1"/>
</dbReference>
<dbReference type="GO" id="GO:0004252">
    <property type="term" value="F:serine-type endopeptidase activity"/>
    <property type="evidence" value="ECO:0007669"/>
    <property type="project" value="InterPro"/>
</dbReference>
<gene>
    <name evidence="6" type="ordered locus">Psta_3232</name>
</gene>
<dbReference type="SUPFAM" id="SSF53474">
    <property type="entry name" value="alpha/beta-Hydrolases"/>
    <property type="match status" value="1"/>
</dbReference>
<dbReference type="GO" id="GO:0042597">
    <property type="term" value="C:periplasmic space"/>
    <property type="evidence" value="ECO:0007669"/>
    <property type="project" value="TreeGrafter"/>
</dbReference>
<dbReference type="eggNOG" id="COG0265">
    <property type="taxonomic scope" value="Bacteria"/>
</dbReference>
<comment type="similarity">
    <text evidence="1">Belongs to the peptidase S1C family.</text>
</comment>
<evidence type="ECO:0000313" key="7">
    <source>
        <dbReference type="Proteomes" id="UP000001887"/>
    </source>
</evidence>
<feature type="signal peptide" evidence="4">
    <location>
        <begin position="1"/>
        <end position="22"/>
    </location>
</feature>
<dbReference type="PRINTS" id="PR00834">
    <property type="entry name" value="PROTEASES2C"/>
</dbReference>
<evidence type="ECO:0000256" key="1">
    <source>
        <dbReference type="ARBA" id="ARBA00010541"/>
    </source>
</evidence>
<organism evidence="6 7">
    <name type="scientific">Pirellula staleyi (strain ATCC 27377 / DSM 6068 / ICPB 4128)</name>
    <name type="common">Pirella staleyi</name>
    <dbReference type="NCBI Taxonomy" id="530564"/>
    <lineage>
        <taxon>Bacteria</taxon>
        <taxon>Pseudomonadati</taxon>
        <taxon>Planctomycetota</taxon>
        <taxon>Planctomycetia</taxon>
        <taxon>Pirellulales</taxon>
        <taxon>Pirellulaceae</taxon>
        <taxon>Pirellula</taxon>
    </lineage>
</organism>
<dbReference type="InterPro" id="IPR001375">
    <property type="entry name" value="Peptidase_S9_cat"/>
</dbReference>
<dbReference type="STRING" id="530564.Psta_3232"/>
<dbReference type="Pfam" id="PF13180">
    <property type="entry name" value="PDZ_2"/>
    <property type="match status" value="2"/>
</dbReference>
<keyword evidence="2" id="KW-0645">Protease</keyword>
<dbReference type="Gene3D" id="2.30.42.10">
    <property type="match status" value="2"/>
</dbReference>
<dbReference type="SUPFAM" id="SSF50494">
    <property type="entry name" value="Trypsin-like serine proteases"/>
    <property type="match status" value="1"/>
</dbReference>
<dbReference type="PANTHER" id="PTHR22939">
    <property type="entry name" value="SERINE PROTEASE FAMILY S1C HTRA-RELATED"/>
    <property type="match status" value="1"/>
</dbReference>
<dbReference type="OrthoDB" id="248175at2"/>
<dbReference type="KEGG" id="psl:Psta_3232"/>
<keyword evidence="3" id="KW-0378">Hydrolase</keyword>
<evidence type="ECO:0000256" key="2">
    <source>
        <dbReference type="ARBA" id="ARBA00022670"/>
    </source>
</evidence>
<dbReference type="InterPro" id="IPR001478">
    <property type="entry name" value="PDZ"/>
</dbReference>
<evidence type="ECO:0000313" key="6">
    <source>
        <dbReference type="EMBL" id="ADB17896.1"/>
    </source>
</evidence>
<dbReference type="SMART" id="SM00228">
    <property type="entry name" value="PDZ"/>
    <property type="match status" value="2"/>
</dbReference>
<dbReference type="EMBL" id="CP001848">
    <property type="protein sequence ID" value="ADB17896.1"/>
    <property type="molecule type" value="Genomic_DNA"/>
</dbReference>
<feature type="domain" description="PDZ" evidence="5">
    <location>
        <begin position="234"/>
        <end position="320"/>
    </location>
</feature>
<dbReference type="Pfam" id="PF13365">
    <property type="entry name" value="Trypsin_2"/>
    <property type="match status" value="1"/>
</dbReference>
<protein>
    <submittedName>
        <fullName evidence="6">PDZ/DHR/GLGF domain protein</fullName>
    </submittedName>
</protein>
<proteinExistence type="inferred from homology"/>
<dbReference type="Proteomes" id="UP000001887">
    <property type="component" value="Chromosome"/>
</dbReference>
<dbReference type="Gene3D" id="3.40.50.1820">
    <property type="entry name" value="alpha/beta hydrolase"/>
    <property type="match status" value="1"/>
</dbReference>
<keyword evidence="4" id="KW-0732">Signal</keyword>
<dbReference type="PROSITE" id="PS50106">
    <property type="entry name" value="PDZ"/>
    <property type="match status" value="1"/>
</dbReference>
<dbReference type="SUPFAM" id="SSF50156">
    <property type="entry name" value="PDZ domain-like"/>
    <property type="match status" value="2"/>
</dbReference>
<dbReference type="InterPro" id="IPR009003">
    <property type="entry name" value="Peptidase_S1_PA"/>
</dbReference>
<dbReference type="InterPro" id="IPR036034">
    <property type="entry name" value="PDZ_sf"/>
</dbReference>
<dbReference type="Pfam" id="PF00326">
    <property type="entry name" value="Peptidase_S9"/>
    <property type="match status" value="1"/>
</dbReference>
<dbReference type="GO" id="GO:0006515">
    <property type="term" value="P:protein quality control for misfolded or incompletely synthesized proteins"/>
    <property type="evidence" value="ECO:0007669"/>
    <property type="project" value="TreeGrafter"/>
</dbReference>
<dbReference type="eggNOG" id="COG1506">
    <property type="taxonomic scope" value="Bacteria"/>
</dbReference>
<reference evidence="6 7" key="1">
    <citation type="journal article" date="2009" name="Stand. Genomic Sci.">
        <title>Complete genome sequence of Pirellula staleyi type strain (ATCC 27377).</title>
        <authorList>
            <person name="Clum A."/>
            <person name="Tindall B.J."/>
            <person name="Sikorski J."/>
            <person name="Ivanova N."/>
            <person name="Mavrommatis K."/>
            <person name="Lucas S."/>
            <person name="Glavina del Rio T."/>
            <person name="Nolan M."/>
            <person name="Chen F."/>
            <person name="Tice H."/>
            <person name="Pitluck S."/>
            <person name="Cheng J.F."/>
            <person name="Chertkov O."/>
            <person name="Brettin T."/>
            <person name="Han C."/>
            <person name="Detter J.C."/>
            <person name="Kuske C."/>
            <person name="Bruce D."/>
            <person name="Goodwin L."/>
            <person name="Ovchinikova G."/>
            <person name="Pati A."/>
            <person name="Mikhailova N."/>
            <person name="Chen A."/>
            <person name="Palaniappan K."/>
            <person name="Land M."/>
            <person name="Hauser L."/>
            <person name="Chang Y.J."/>
            <person name="Jeffries C.D."/>
            <person name="Chain P."/>
            <person name="Rohde M."/>
            <person name="Goker M."/>
            <person name="Bristow J."/>
            <person name="Eisen J.A."/>
            <person name="Markowitz V."/>
            <person name="Hugenholtz P."/>
            <person name="Kyrpides N.C."/>
            <person name="Klenk H.P."/>
            <person name="Lapidus A."/>
        </authorList>
    </citation>
    <scope>NUCLEOTIDE SEQUENCE [LARGE SCALE GENOMIC DNA]</scope>
    <source>
        <strain evidence="7">ATCC 27377 / DSM 6068 / ICPB 4128</strain>
    </source>
</reference>
<dbReference type="InterPro" id="IPR029058">
    <property type="entry name" value="AB_hydrolase_fold"/>
</dbReference>
<feature type="chain" id="PRO_5003036053" evidence="4">
    <location>
        <begin position="23"/>
        <end position="652"/>
    </location>
</feature>
<dbReference type="eggNOG" id="COG3975">
    <property type="taxonomic scope" value="Bacteria"/>
</dbReference>
<sequence length="652" mass="68869" precursor="true">MRFAYSLLVAALSLVATFAATAQEVDLLRLEDEAVRAAVSRVAPSVVRIETVGGLERVGEILIGGGPTTGLVVSEEGHVLSSAFNFVQQPSAILVVLPSGARAPATIVARDQSRMLVLLKVTTSEKLIVPQTVKRSDLRVGQWTIAVGRTFDQAEPSVSLGVLSAKDRVWGKAIQTDAKISPTNYGGPLIDIEGRVAGILVPLSPQGGDSEVAGAEWYDSGIGFAVPLDEMLPRLEAMKHGKDQLPGLLGIAMKQGSPYSTPPEIIAAQAGSPASKAGIKKGDVIVEAAGRPIVRQSQLKHVLGAMYAGDKVELVVKRGDERVPLTAELVDKLEPYSHPFLGLLPRRDNGDARVVRFVYPDSPAAKAGIVAGDILAKIGGVDAKRTAAELHEQLAAVDPKQKLQVEVVRGGAAMPIELQPAVQPEVVAADVPPAVAGELPAIDAAYPAGLIDIKLAEDAAVAKLLVPSSYRASIPTGLLVWVAPPGKFDVEKWRAAWEPWCTDHQLIALAVTSSDASRWQPTEAPLIRKLVDEALRQYPVDATRVVILGESAGGTMALLVAGSERDRFRGVASIDAPPAARSAVPQPDVVNRLAVLLVASKESPSEKLMVAAAAKYRAASMPVTLVEVEAGKGTSDETRASIVRWIDTLDRL</sequence>
<dbReference type="Gene3D" id="2.40.10.120">
    <property type="match status" value="1"/>
</dbReference>
<evidence type="ECO:0000256" key="4">
    <source>
        <dbReference type="SAM" id="SignalP"/>
    </source>
</evidence>
<evidence type="ECO:0000259" key="5">
    <source>
        <dbReference type="PROSITE" id="PS50106"/>
    </source>
</evidence>
<dbReference type="InterPro" id="IPR001940">
    <property type="entry name" value="Peptidase_S1C"/>
</dbReference>
<evidence type="ECO:0000256" key="3">
    <source>
        <dbReference type="ARBA" id="ARBA00022801"/>
    </source>
</evidence>